<evidence type="ECO:0000313" key="1">
    <source>
        <dbReference type="EMBL" id="PEH37273.1"/>
    </source>
</evidence>
<evidence type="ECO:0000313" key="2">
    <source>
        <dbReference type="Proteomes" id="UP000220629"/>
    </source>
</evidence>
<gene>
    <name evidence="1" type="ORF">CRM94_22235</name>
</gene>
<reference evidence="2" key="1">
    <citation type="submission" date="2017-09" db="EMBL/GenBank/DDBJ databases">
        <title>FDA dAtabase for Regulatory Grade micrObial Sequences (FDA-ARGOS): Supporting development and validation of Infectious Disease Dx tests.</title>
        <authorList>
            <person name="Minogue T."/>
            <person name="Wolcott M."/>
            <person name="Wasieloski L."/>
            <person name="Aguilar W."/>
            <person name="Moore D."/>
            <person name="Tallon L."/>
            <person name="Sadzewicz L."/>
            <person name="Ott S."/>
            <person name="Zhao X."/>
            <person name="Nagaraj S."/>
            <person name="Vavikolanu K."/>
            <person name="Aluvathingal J."/>
            <person name="Nadendla S."/>
            <person name="Sichtig H."/>
        </authorList>
    </citation>
    <scope>NUCLEOTIDE SEQUENCE [LARGE SCALE GENOMIC DNA]</scope>
    <source>
        <strain evidence="2">FDAARGOS_390</strain>
    </source>
</reference>
<name>A0A2A7S1A9_BURGA</name>
<protein>
    <submittedName>
        <fullName evidence="1">Uncharacterized protein</fullName>
    </submittedName>
</protein>
<sequence>MTDHLYTMAKTFDFLVERIDLKKLSDDELEALSSASDAATADAASLAKVIDSIGCLIDVDLEKSRQGGTMVGSLQGSEIPALLWHLARQVAVIGRVAHVASEAAYQLGQRQTGKGVSDALA</sequence>
<dbReference type="Proteomes" id="UP000220629">
    <property type="component" value="Unassembled WGS sequence"/>
</dbReference>
<accession>A0A2A7S1A9</accession>
<dbReference type="AlphaFoldDB" id="A0A2A7S1A9"/>
<dbReference type="EMBL" id="PDDY01000004">
    <property type="protein sequence ID" value="PEH37273.1"/>
    <property type="molecule type" value="Genomic_DNA"/>
</dbReference>
<comment type="caution">
    <text evidence="1">The sequence shown here is derived from an EMBL/GenBank/DDBJ whole genome shotgun (WGS) entry which is preliminary data.</text>
</comment>
<dbReference type="RefSeq" id="WP_098153713.1">
    <property type="nucleotide sequence ID" value="NZ_CP065595.1"/>
</dbReference>
<organism evidence="1 2">
    <name type="scientific">Burkholderia gladioli</name>
    <name type="common">Pseudomonas marginata</name>
    <name type="synonym">Phytomonas marginata</name>
    <dbReference type="NCBI Taxonomy" id="28095"/>
    <lineage>
        <taxon>Bacteria</taxon>
        <taxon>Pseudomonadati</taxon>
        <taxon>Pseudomonadota</taxon>
        <taxon>Betaproteobacteria</taxon>
        <taxon>Burkholderiales</taxon>
        <taxon>Burkholderiaceae</taxon>
        <taxon>Burkholderia</taxon>
    </lineage>
</organism>
<proteinExistence type="predicted"/>